<dbReference type="Pfam" id="PF06965">
    <property type="entry name" value="Na_H_antiport_1"/>
    <property type="match status" value="1"/>
</dbReference>
<dbReference type="EMBL" id="JBFRYB010000001">
    <property type="protein sequence ID" value="MEX1666189.1"/>
    <property type="molecule type" value="Genomic_DNA"/>
</dbReference>
<evidence type="ECO:0000256" key="5">
    <source>
        <dbReference type="ARBA" id="ARBA00023136"/>
    </source>
</evidence>
<comment type="subcellular location">
    <subcellularLocation>
        <location evidence="1">Cell inner membrane</location>
        <topology evidence="1">Multi-pass membrane protein</topology>
    </subcellularLocation>
    <subcellularLocation>
        <location evidence="7">Cell membrane</location>
        <topology evidence="7">Multi-pass membrane protein</topology>
    </subcellularLocation>
</comment>
<name>A0ABV3TZL0_9GAMM</name>
<sequence>MQKIFRQMIQHGAAGGILLFFAAVVAIFIANSALAGAYEEILSLTVSVIVGNFAIEKPLLLWINDGLMALFFFLIGLEVKRELIDGHLSSPSQVILPAIGAVAGVATPAIIYTILNGTDPIAARGWAIPGATDIAFALGVLSLFGSRVPISLKLFLLSVAIFDDIAAIVIIALFYSAEPSVLALSVAGFGLVALFAMNRMGVRYQSVYILIGLVVWVAVLKSGVHATLAGFAVALLIPLKTKNSHEESMLESMEHGLQPWVAFFILPVFAFSNAGVNLTGISLGDMLNPVTVGIALGLFFGNQFGIFSACWIAVKLGLAKLPEGASWPQLYGVGCLCGIGFTMSLFIGSLAFENLDPSYISSVKIGVLAGSLFSALLGSLIIYRSLNPSVKDAAYELPAGK</sequence>
<dbReference type="HAMAP" id="MF_01844">
    <property type="entry name" value="NhaA"/>
    <property type="match status" value="1"/>
</dbReference>
<dbReference type="PANTHER" id="PTHR30341:SF0">
    <property type="entry name" value="NA(+)_H(+) ANTIPORTER NHAA"/>
    <property type="match status" value="1"/>
</dbReference>
<evidence type="ECO:0000256" key="6">
    <source>
        <dbReference type="ARBA" id="ARBA00023201"/>
    </source>
</evidence>
<accession>A0ABV3TZL0</accession>
<dbReference type="InterPro" id="IPR004670">
    <property type="entry name" value="NhaA"/>
</dbReference>
<dbReference type="NCBIfam" id="TIGR00773">
    <property type="entry name" value="NhaA"/>
    <property type="match status" value="1"/>
</dbReference>
<dbReference type="Proteomes" id="UP001557484">
    <property type="component" value="Unassembled WGS sequence"/>
</dbReference>
<feature type="transmembrane region" description="Helical" evidence="7">
    <location>
        <begin position="94"/>
        <end position="114"/>
    </location>
</feature>
<evidence type="ECO:0000313" key="8">
    <source>
        <dbReference type="EMBL" id="MEX1666189.1"/>
    </source>
</evidence>
<feature type="transmembrane region" description="Helical" evidence="7">
    <location>
        <begin position="330"/>
        <end position="351"/>
    </location>
</feature>
<organism evidence="8 9">
    <name type="scientific">Zhongshania arctica</name>
    <dbReference type="NCBI Taxonomy" id="3238302"/>
    <lineage>
        <taxon>Bacteria</taxon>
        <taxon>Pseudomonadati</taxon>
        <taxon>Pseudomonadota</taxon>
        <taxon>Gammaproteobacteria</taxon>
        <taxon>Cellvibrionales</taxon>
        <taxon>Spongiibacteraceae</taxon>
        <taxon>Zhongshania</taxon>
    </lineage>
</organism>
<dbReference type="RefSeq" id="WP_368376273.1">
    <property type="nucleotide sequence ID" value="NZ_JBFRYB010000001.1"/>
</dbReference>
<feature type="transmembrane region" description="Helical" evidence="7">
    <location>
        <begin position="290"/>
        <end position="314"/>
    </location>
</feature>
<feature type="transmembrane region" description="Helical" evidence="7">
    <location>
        <begin position="126"/>
        <end position="145"/>
    </location>
</feature>
<feature type="transmembrane region" description="Helical" evidence="7">
    <location>
        <begin position="257"/>
        <end position="278"/>
    </location>
</feature>
<dbReference type="NCBIfam" id="NF007112">
    <property type="entry name" value="PRK09561.1"/>
    <property type="match status" value="1"/>
</dbReference>
<keyword evidence="3 7" id="KW-0812">Transmembrane</keyword>
<feature type="transmembrane region" description="Helical" evidence="7">
    <location>
        <begin position="181"/>
        <end position="197"/>
    </location>
</feature>
<protein>
    <recommendedName>
        <fullName evidence="7">Na(+)/H(+) antiporter NhaA</fullName>
    </recommendedName>
    <alternativeName>
        <fullName evidence="7">Sodium/proton antiporter NhaA</fullName>
    </alternativeName>
</protein>
<evidence type="ECO:0000256" key="2">
    <source>
        <dbReference type="ARBA" id="ARBA00022475"/>
    </source>
</evidence>
<feature type="transmembrane region" description="Helical" evidence="7">
    <location>
        <begin position="363"/>
        <end position="383"/>
    </location>
</feature>
<evidence type="ECO:0000256" key="3">
    <source>
        <dbReference type="ARBA" id="ARBA00022692"/>
    </source>
</evidence>
<dbReference type="Gene3D" id="1.20.1530.10">
    <property type="entry name" value="Na+/H+ antiporter like domain"/>
    <property type="match status" value="1"/>
</dbReference>
<evidence type="ECO:0000313" key="9">
    <source>
        <dbReference type="Proteomes" id="UP001557484"/>
    </source>
</evidence>
<evidence type="ECO:0000256" key="7">
    <source>
        <dbReference type="HAMAP-Rule" id="MF_01844"/>
    </source>
</evidence>
<keyword evidence="7" id="KW-0406">Ion transport</keyword>
<gene>
    <name evidence="7 8" type="primary">nhaA</name>
    <name evidence="8" type="ORF">AB4875_11895</name>
</gene>
<keyword evidence="6 7" id="KW-0739">Sodium transport</keyword>
<dbReference type="NCBIfam" id="NF007111">
    <property type="entry name" value="PRK09560.1"/>
    <property type="match status" value="1"/>
</dbReference>
<feature type="transmembrane region" description="Helical" evidence="7">
    <location>
        <begin position="154"/>
        <end position="175"/>
    </location>
</feature>
<comment type="similarity">
    <text evidence="7">Belongs to the NhaA Na(+)/H(+) (TC 2.A.33) antiporter family.</text>
</comment>
<keyword evidence="2 7" id="KW-1003">Cell membrane</keyword>
<keyword evidence="7" id="KW-0050">Antiport</keyword>
<proteinExistence type="inferred from homology"/>
<dbReference type="InterPro" id="IPR023171">
    <property type="entry name" value="Na/H_antiporter_dom_sf"/>
</dbReference>
<feature type="transmembrane region" description="Helical" evidence="7">
    <location>
        <begin position="209"/>
        <end position="237"/>
    </location>
</feature>
<dbReference type="PANTHER" id="PTHR30341">
    <property type="entry name" value="SODIUM ION/PROTON ANTIPORTER NHAA-RELATED"/>
    <property type="match status" value="1"/>
</dbReference>
<comment type="catalytic activity">
    <reaction evidence="7">
        <text>Na(+)(in) + 2 H(+)(out) = Na(+)(out) + 2 H(+)(in)</text>
        <dbReference type="Rhea" id="RHEA:29251"/>
        <dbReference type="ChEBI" id="CHEBI:15378"/>
        <dbReference type="ChEBI" id="CHEBI:29101"/>
    </reaction>
</comment>
<feature type="transmembrane region" description="Helical" evidence="7">
    <location>
        <begin position="59"/>
        <end position="79"/>
    </location>
</feature>
<keyword evidence="7" id="KW-0813">Transport</keyword>
<keyword evidence="7" id="KW-0915">Sodium</keyword>
<reference evidence="8 9" key="1">
    <citation type="journal article" date="2011" name="Int. J. Syst. Evol. Microbiol.">
        <title>Zhongshania antarctica gen. nov., sp. nov. and Zhongshania guokunii sp. nov., gammaproteobacteria respectively isolated from coastal attached (fast) ice and surface seawater of the Antarctic.</title>
        <authorList>
            <person name="Li H.J."/>
            <person name="Zhang X.Y."/>
            <person name="Chen C.X."/>
            <person name="Zhang Y.J."/>
            <person name="Gao Z.M."/>
            <person name="Yu Y."/>
            <person name="Chen X.L."/>
            <person name="Chen B."/>
            <person name="Zhang Y.Z."/>
        </authorList>
    </citation>
    <scope>NUCLEOTIDE SEQUENCE [LARGE SCALE GENOMIC DNA]</scope>
    <source>
        <strain evidence="8 9">R06B22</strain>
    </source>
</reference>
<evidence type="ECO:0000256" key="4">
    <source>
        <dbReference type="ARBA" id="ARBA00022989"/>
    </source>
</evidence>
<comment type="function">
    <text evidence="7">Na(+)/H(+) antiporter that extrudes sodium in exchange for external protons.</text>
</comment>
<comment type="caution">
    <text evidence="8">The sequence shown here is derived from an EMBL/GenBank/DDBJ whole genome shotgun (WGS) entry which is preliminary data.</text>
</comment>
<evidence type="ECO:0000256" key="1">
    <source>
        <dbReference type="ARBA" id="ARBA00004429"/>
    </source>
</evidence>
<keyword evidence="9" id="KW-1185">Reference proteome</keyword>
<keyword evidence="4 7" id="KW-1133">Transmembrane helix</keyword>
<keyword evidence="5 7" id="KW-0472">Membrane</keyword>